<proteinExistence type="predicted"/>
<name>A0A3M0KE95_HIRRU</name>
<evidence type="ECO:0000313" key="2">
    <source>
        <dbReference type="Proteomes" id="UP000269221"/>
    </source>
</evidence>
<dbReference type="EMBL" id="QRBI01000123">
    <property type="protein sequence ID" value="RMC05487.1"/>
    <property type="molecule type" value="Genomic_DNA"/>
</dbReference>
<organism evidence="1 2">
    <name type="scientific">Hirundo rustica rustica</name>
    <dbReference type="NCBI Taxonomy" id="333673"/>
    <lineage>
        <taxon>Eukaryota</taxon>
        <taxon>Metazoa</taxon>
        <taxon>Chordata</taxon>
        <taxon>Craniata</taxon>
        <taxon>Vertebrata</taxon>
        <taxon>Euteleostomi</taxon>
        <taxon>Archelosauria</taxon>
        <taxon>Archosauria</taxon>
        <taxon>Dinosauria</taxon>
        <taxon>Saurischia</taxon>
        <taxon>Theropoda</taxon>
        <taxon>Coelurosauria</taxon>
        <taxon>Aves</taxon>
        <taxon>Neognathae</taxon>
        <taxon>Neoaves</taxon>
        <taxon>Telluraves</taxon>
        <taxon>Australaves</taxon>
        <taxon>Passeriformes</taxon>
        <taxon>Sylvioidea</taxon>
        <taxon>Hirundinidae</taxon>
        <taxon>Hirundo</taxon>
    </lineage>
</organism>
<comment type="caution">
    <text evidence="1">The sequence shown here is derived from an EMBL/GenBank/DDBJ whole genome shotgun (WGS) entry which is preliminary data.</text>
</comment>
<accession>A0A3M0KE95</accession>
<dbReference type="Proteomes" id="UP000269221">
    <property type="component" value="Unassembled WGS sequence"/>
</dbReference>
<keyword evidence="2" id="KW-1185">Reference proteome</keyword>
<dbReference type="AlphaFoldDB" id="A0A3M0KE95"/>
<reference evidence="1 2" key="1">
    <citation type="submission" date="2018-07" db="EMBL/GenBank/DDBJ databases">
        <title>A high quality draft genome assembly of the barn swallow (H. rustica rustica).</title>
        <authorList>
            <person name="Formenti G."/>
            <person name="Chiara M."/>
            <person name="Poveda L."/>
            <person name="Francoijs K.-J."/>
            <person name="Bonisoli-Alquati A."/>
            <person name="Canova L."/>
            <person name="Gianfranceschi L."/>
            <person name="Horner D.S."/>
            <person name="Saino N."/>
        </authorList>
    </citation>
    <scope>NUCLEOTIDE SEQUENCE [LARGE SCALE GENOMIC DNA]</scope>
    <source>
        <strain evidence="1">Chelidonia</strain>
        <tissue evidence="1">Blood</tissue>
    </source>
</reference>
<sequence>MIGCSNIDGNHNFNGTYSDEVFEVLKVATLVEKAAQQHTAPEALEEVVQNPILQLRKSQVASPPSILPFLLTTCLCEASGQSLVKRSLLNCLVASE</sequence>
<protein>
    <submittedName>
        <fullName evidence="1">Uncharacterized protein</fullName>
    </submittedName>
</protein>
<gene>
    <name evidence="1" type="ORF">DUI87_18680</name>
</gene>
<evidence type="ECO:0000313" key="1">
    <source>
        <dbReference type="EMBL" id="RMC05487.1"/>
    </source>
</evidence>